<dbReference type="EC" id="2.3.1.47" evidence="2"/>
<evidence type="ECO:0000256" key="3">
    <source>
        <dbReference type="ARBA" id="ARBA00022679"/>
    </source>
</evidence>
<comment type="catalytic activity">
    <reaction evidence="6">
        <text>6-carboxyhexanoyl-[ACP] + L-alanine + H(+) = (8S)-8-amino-7-oxononanoate + holo-[ACP] + CO2</text>
        <dbReference type="Rhea" id="RHEA:42288"/>
        <dbReference type="Rhea" id="RHEA-COMP:9685"/>
        <dbReference type="Rhea" id="RHEA-COMP:9955"/>
        <dbReference type="ChEBI" id="CHEBI:15378"/>
        <dbReference type="ChEBI" id="CHEBI:16526"/>
        <dbReference type="ChEBI" id="CHEBI:57972"/>
        <dbReference type="ChEBI" id="CHEBI:64479"/>
        <dbReference type="ChEBI" id="CHEBI:78846"/>
        <dbReference type="ChEBI" id="CHEBI:149468"/>
        <dbReference type="EC" id="2.3.1.47"/>
    </reaction>
</comment>
<feature type="domain" description="Aminotransferase class I/classII large" evidence="7">
    <location>
        <begin position="39"/>
        <end position="376"/>
    </location>
</feature>
<evidence type="ECO:0000259" key="7">
    <source>
        <dbReference type="Pfam" id="PF00155"/>
    </source>
</evidence>
<dbReference type="InterPro" id="IPR015422">
    <property type="entry name" value="PyrdxlP-dep_Trfase_small"/>
</dbReference>
<sequence length="405" mass="42917">MIPTIADRVQSRVDRFSYGRVVGEWGGRHLLHGLPPGPDAVLLNSNDYLGLAGDPRIAEAMCAALAAGGGPFTSGAFVHGEHPQVTVERELADHMRAPAGILCQSGWDANIGLLQSIADPRTPVYLDSLAHMSMWHGAKAAGAPIHPFRHNFPGHLREEIRTYGPGIIAVDSIYSTNGSRAPLAQLCDVAEQTGSLLVVDESRSLGTDGPLGAGSVVALGLTERVPFRVASLSGALAGRAGFVAANGLDFVDYFRLESFPSVFSGTLLSHDLAGISAALAAARADDWRRERLVLLAERVRNALSALGFDLESAASHIVSLQAGPDLRALAIRDFLEARGIFGSVLCPPATARHRTVIRFCLHATLTDTDVDRIIQACTEVRDAFGPIPPTAPIRTTAPVPNQSTV</sequence>
<dbReference type="Gene3D" id="3.90.1150.10">
    <property type="entry name" value="Aspartate Aminotransferase, domain 1"/>
    <property type="match status" value="1"/>
</dbReference>
<evidence type="ECO:0000313" key="8">
    <source>
        <dbReference type="EMBL" id="MBP2194097.1"/>
    </source>
</evidence>
<keyword evidence="3 8" id="KW-0808">Transferase</keyword>
<reference evidence="8 9" key="1">
    <citation type="submission" date="2021-03" db="EMBL/GenBank/DDBJ databases">
        <title>Sequencing the genomes of 1000 actinobacteria strains.</title>
        <authorList>
            <person name="Klenk H.-P."/>
        </authorList>
    </citation>
    <scope>NUCLEOTIDE SEQUENCE [LARGE SCALE GENOMIC DNA]</scope>
    <source>
        <strain evidence="8 9">DSM 45516</strain>
    </source>
</reference>
<evidence type="ECO:0000256" key="4">
    <source>
        <dbReference type="ARBA" id="ARBA00022898"/>
    </source>
</evidence>
<keyword evidence="5 8" id="KW-0012">Acyltransferase</keyword>
<comment type="caution">
    <text evidence="8">The sequence shown here is derived from an EMBL/GenBank/DDBJ whole genome shotgun (WGS) entry which is preliminary data.</text>
</comment>
<dbReference type="InterPro" id="IPR050087">
    <property type="entry name" value="AON_synthase_class-II"/>
</dbReference>
<dbReference type="RefSeq" id="WP_209897268.1">
    <property type="nucleotide sequence ID" value="NZ_JAGGMR010000001.1"/>
</dbReference>
<evidence type="ECO:0000256" key="2">
    <source>
        <dbReference type="ARBA" id="ARBA00013187"/>
    </source>
</evidence>
<dbReference type="Pfam" id="PF00155">
    <property type="entry name" value="Aminotran_1_2"/>
    <property type="match status" value="1"/>
</dbReference>
<dbReference type="PANTHER" id="PTHR13693">
    <property type="entry name" value="CLASS II AMINOTRANSFERASE/8-AMINO-7-OXONONANOATE SYNTHASE"/>
    <property type="match status" value="1"/>
</dbReference>
<dbReference type="EMBL" id="JAGGMR010000001">
    <property type="protein sequence ID" value="MBP2194097.1"/>
    <property type="molecule type" value="Genomic_DNA"/>
</dbReference>
<dbReference type="Proteomes" id="UP001519325">
    <property type="component" value="Unassembled WGS sequence"/>
</dbReference>
<name>A0ABS4QQW5_9NOCA</name>
<dbReference type="GO" id="GO:0016746">
    <property type="term" value="F:acyltransferase activity"/>
    <property type="evidence" value="ECO:0007669"/>
    <property type="project" value="UniProtKB-KW"/>
</dbReference>
<dbReference type="InterPro" id="IPR015424">
    <property type="entry name" value="PyrdxlP-dep_Trfase"/>
</dbReference>
<proteinExistence type="predicted"/>
<dbReference type="Gene3D" id="3.40.640.10">
    <property type="entry name" value="Type I PLP-dependent aspartate aminotransferase-like (Major domain)"/>
    <property type="match status" value="1"/>
</dbReference>
<dbReference type="PANTHER" id="PTHR13693:SF100">
    <property type="entry name" value="8-AMINO-7-OXONONANOATE SYNTHASE"/>
    <property type="match status" value="1"/>
</dbReference>
<keyword evidence="9" id="KW-1185">Reference proteome</keyword>
<dbReference type="NCBIfam" id="NF005526">
    <property type="entry name" value="PRK07179.1"/>
    <property type="match status" value="1"/>
</dbReference>
<keyword evidence="4" id="KW-0663">Pyridoxal phosphate</keyword>
<evidence type="ECO:0000256" key="6">
    <source>
        <dbReference type="ARBA" id="ARBA00047715"/>
    </source>
</evidence>
<evidence type="ECO:0000313" key="9">
    <source>
        <dbReference type="Proteomes" id="UP001519325"/>
    </source>
</evidence>
<dbReference type="InterPro" id="IPR004839">
    <property type="entry name" value="Aminotransferase_I/II_large"/>
</dbReference>
<dbReference type="InterPro" id="IPR015421">
    <property type="entry name" value="PyrdxlP-dep_Trfase_major"/>
</dbReference>
<accession>A0ABS4QQW5</accession>
<evidence type="ECO:0000256" key="1">
    <source>
        <dbReference type="ARBA" id="ARBA00001933"/>
    </source>
</evidence>
<gene>
    <name evidence="8" type="ORF">BJ987_006998</name>
</gene>
<dbReference type="SUPFAM" id="SSF53383">
    <property type="entry name" value="PLP-dependent transferases"/>
    <property type="match status" value="1"/>
</dbReference>
<protein>
    <recommendedName>
        <fullName evidence="2">8-amino-7-oxononanoate synthase</fullName>
        <ecNumber evidence="2">2.3.1.47</ecNumber>
    </recommendedName>
</protein>
<comment type="cofactor">
    <cofactor evidence="1">
        <name>pyridoxal 5'-phosphate</name>
        <dbReference type="ChEBI" id="CHEBI:597326"/>
    </cofactor>
</comment>
<evidence type="ECO:0000256" key="5">
    <source>
        <dbReference type="ARBA" id="ARBA00023315"/>
    </source>
</evidence>
<organism evidence="8 9">
    <name type="scientific">Nocardia goodfellowii</name>
    <dbReference type="NCBI Taxonomy" id="882446"/>
    <lineage>
        <taxon>Bacteria</taxon>
        <taxon>Bacillati</taxon>
        <taxon>Actinomycetota</taxon>
        <taxon>Actinomycetes</taxon>
        <taxon>Mycobacteriales</taxon>
        <taxon>Nocardiaceae</taxon>
        <taxon>Nocardia</taxon>
    </lineage>
</organism>